<dbReference type="InterPro" id="IPR036055">
    <property type="entry name" value="LDL_receptor-like_sf"/>
</dbReference>
<feature type="compositionally biased region" description="Polar residues" evidence="3">
    <location>
        <begin position="217"/>
        <end position="231"/>
    </location>
</feature>
<dbReference type="Gene3D" id="2.60.120.290">
    <property type="entry name" value="Spermadhesin, CUB domain"/>
    <property type="match status" value="1"/>
</dbReference>
<gene>
    <name evidence="5" type="ORF">CLODIP_2_CD10936</name>
</gene>
<dbReference type="OrthoDB" id="6514358at2759"/>
<feature type="region of interest" description="Disordered" evidence="3">
    <location>
        <begin position="211"/>
        <end position="237"/>
    </location>
</feature>
<dbReference type="SMART" id="SM00192">
    <property type="entry name" value="LDLa"/>
    <property type="match status" value="1"/>
</dbReference>
<feature type="region of interest" description="Disordered" evidence="3">
    <location>
        <begin position="298"/>
        <end position="342"/>
    </location>
</feature>
<evidence type="ECO:0000256" key="4">
    <source>
        <dbReference type="SAM" id="Phobius"/>
    </source>
</evidence>
<dbReference type="PANTHER" id="PTHR24652:SF69">
    <property type="entry name" value="CUB DOMAIN-CONTAINING PROTEIN"/>
    <property type="match status" value="1"/>
</dbReference>
<dbReference type="PROSITE" id="PS01209">
    <property type="entry name" value="LDLRA_1"/>
    <property type="match status" value="1"/>
</dbReference>
<feature type="compositionally biased region" description="Polar residues" evidence="3">
    <location>
        <begin position="301"/>
        <end position="315"/>
    </location>
</feature>
<dbReference type="AlphaFoldDB" id="A0A8S1CU81"/>
<evidence type="ECO:0008006" key="7">
    <source>
        <dbReference type="Google" id="ProtNLM"/>
    </source>
</evidence>
<dbReference type="PROSITE" id="PS50068">
    <property type="entry name" value="LDLRA_2"/>
    <property type="match status" value="1"/>
</dbReference>
<dbReference type="CDD" id="cd00112">
    <property type="entry name" value="LDLa"/>
    <property type="match status" value="1"/>
</dbReference>
<keyword evidence="6" id="KW-1185">Reference proteome</keyword>
<dbReference type="SUPFAM" id="SSF57424">
    <property type="entry name" value="LDL receptor-like module"/>
    <property type="match status" value="1"/>
</dbReference>
<evidence type="ECO:0000256" key="1">
    <source>
        <dbReference type="ARBA" id="ARBA00023157"/>
    </source>
</evidence>
<dbReference type="Gene3D" id="4.10.400.10">
    <property type="entry name" value="Low-density Lipoprotein Receptor"/>
    <property type="match status" value="1"/>
</dbReference>
<evidence type="ECO:0000256" key="2">
    <source>
        <dbReference type="PROSITE-ProRule" id="PRU00124"/>
    </source>
</evidence>
<dbReference type="InterPro" id="IPR042333">
    <property type="entry name" value="LRAD2/Mig-13-like"/>
</dbReference>
<name>A0A8S1CU81_9INSE</name>
<dbReference type="PANTHER" id="PTHR24652">
    <property type="entry name" value="LOW-DENSITY LIPOPROTEIN RECEPTOR CLASS A DOMAIN-CONTAINING PROTEIN 2"/>
    <property type="match status" value="1"/>
</dbReference>
<organism evidence="5 6">
    <name type="scientific">Cloeon dipterum</name>
    <dbReference type="NCBI Taxonomy" id="197152"/>
    <lineage>
        <taxon>Eukaryota</taxon>
        <taxon>Metazoa</taxon>
        <taxon>Ecdysozoa</taxon>
        <taxon>Arthropoda</taxon>
        <taxon>Hexapoda</taxon>
        <taxon>Insecta</taxon>
        <taxon>Pterygota</taxon>
        <taxon>Palaeoptera</taxon>
        <taxon>Ephemeroptera</taxon>
        <taxon>Pisciforma</taxon>
        <taxon>Baetidae</taxon>
        <taxon>Cloeon</taxon>
    </lineage>
</organism>
<dbReference type="EMBL" id="CADEPI010000070">
    <property type="protein sequence ID" value="CAB3372257.1"/>
    <property type="molecule type" value="Genomic_DNA"/>
</dbReference>
<evidence type="ECO:0000313" key="5">
    <source>
        <dbReference type="EMBL" id="CAB3372257.1"/>
    </source>
</evidence>
<accession>A0A8S1CU81</accession>
<dbReference type="InterPro" id="IPR035914">
    <property type="entry name" value="Sperma_CUB_dom_sf"/>
</dbReference>
<comment type="caution">
    <text evidence="5">The sequence shown here is derived from an EMBL/GenBank/DDBJ whole genome shotgun (WGS) entry which is preliminary data.</text>
</comment>
<protein>
    <recommendedName>
        <fullName evidence="7">CUB domain-containing protein</fullName>
    </recommendedName>
</protein>
<keyword evidence="4" id="KW-0472">Membrane</keyword>
<feature type="transmembrane region" description="Helical" evidence="4">
    <location>
        <begin position="180"/>
        <end position="204"/>
    </location>
</feature>
<reference evidence="5 6" key="1">
    <citation type="submission" date="2020-04" db="EMBL/GenBank/DDBJ databases">
        <authorList>
            <person name="Alioto T."/>
            <person name="Alioto T."/>
            <person name="Gomez Garrido J."/>
        </authorList>
    </citation>
    <scope>NUCLEOTIDE SEQUENCE [LARGE SCALE GENOMIC DNA]</scope>
</reference>
<dbReference type="Proteomes" id="UP000494165">
    <property type="component" value="Unassembled WGS sequence"/>
</dbReference>
<sequence>MYHMQTLCKNHFLQQQYRKTDGAVLRSQNEPNLECVLTFQTHTILQRFMLRFDLLQLDCNDHLYIYDGAHAVGSYKSDLSCRNTKQSVGAVFTRTNFVTLKYVTDAWGTENNGFKLIITAIKDPKHACKDFTCKVQEFCISPDLLCDDVNHCGDNSDEAGSDKCPPGHEMGTILGLGMPIFLVLTVGLILIVCISCVGCIFCVCRRLRGSNRRPQAPQANSDYPLTQTHGSNGAGGAYSNTTLAAQYSGVSATLPRSQQQMGSNYYATAATMARPLHHHQEGPRVSFLPSGNLPLPVAHGYNNSSESWDNPTTCPDASERPDQTENCHPTKRMNGSSRRRRG</sequence>
<keyword evidence="4" id="KW-0812">Transmembrane</keyword>
<comment type="caution">
    <text evidence="2">Lacks conserved residue(s) required for the propagation of feature annotation.</text>
</comment>
<evidence type="ECO:0000256" key="3">
    <source>
        <dbReference type="SAM" id="MobiDB-lite"/>
    </source>
</evidence>
<proteinExistence type="predicted"/>
<keyword evidence="1" id="KW-1015">Disulfide bond</keyword>
<dbReference type="SUPFAM" id="SSF49854">
    <property type="entry name" value="Spermadhesin, CUB domain"/>
    <property type="match status" value="1"/>
</dbReference>
<evidence type="ECO:0000313" key="6">
    <source>
        <dbReference type="Proteomes" id="UP000494165"/>
    </source>
</evidence>
<dbReference type="InterPro" id="IPR023415">
    <property type="entry name" value="LDLR_class-A_CS"/>
</dbReference>
<dbReference type="InterPro" id="IPR002172">
    <property type="entry name" value="LDrepeatLR_classA_rpt"/>
</dbReference>
<keyword evidence="4" id="KW-1133">Transmembrane helix</keyword>